<dbReference type="GO" id="GO:0046512">
    <property type="term" value="P:sphingosine biosynthetic process"/>
    <property type="evidence" value="ECO:0007669"/>
    <property type="project" value="TreeGrafter"/>
</dbReference>
<feature type="binding site" evidence="6">
    <location>
        <position position="119"/>
    </location>
    <ligand>
        <name>Zn(2+)</name>
        <dbReference type="ChEBI" id="CHEBI:29105"/>
    </ligand>
</feature>
<evidence type="ECO:0000256" key="8">
    <source>
        <dbReference type="SAM" id="SignalP"/>
    </source>
</evidence>
<evidence type="ECO:0000313" key="11">
    <source>
        <dbReference type="EMBL" id="NBJ58579.1"/>
    </source>
</evidence>
<dbReference type="InterPro" id="IPR038445">
    <property type="entry name" value="NCDase_C_sf"/>
</dbReference>
<feature type="domain" description="Neutral/alkaline non-lysosomal ceramidase C-terminal" evidence="10">
    <location>
        <begin position="539"/>
        <end position="702"/>
    </location>
</feature>
<dbReference type="GO" id="GO:0005576">
    <property type="term" value="C:extracellular region"/>
    <property type="evidence" value="ECO:0007669"/>
    <property type="project" value="TreeGrafter"/>
</dbReference>
<protein>
    <recommendedName>
        <fullName evidence="3 7">Neutral ceramidase</fullName>
        <ecNumber evidence="2 7">3.5.1.23</ecNumber>
    </recommendedName>
</protein>
<feature type="active site" description="Nucleophile" evidence="5">
    <location>
        <position position="279"/>
    </location>
</feature>
<dbReference type="PANTHER" id="PTHR12670:SF1">
    <property type="entry name" value="NEUTRAL CERAMIDASE"/>
    <property type="match status" value="1"/>
</dbReference>
<dbReference type="InterPro" id="IPR006823">
    <property type="entry name" value="Ceramidase_alk"/>
</dbReference>
<organism evidence="11">
    <name type="scientific">Phlebotomus kandelakii</name>
    <dbReference type="NCBI Taxonomy" id="1109342"/>
    <lineage>
        <taxon>Eukaryota</taxon>
        <taxon>Metazoa</taxon>
        <taxon>Ecdysozoa</taxon>
        <taxon>Arthropoda</taxon>
        <taxon>Hexapoda</taxon>
        <taxon>Insecta</taxon>
        <taxon>Pterygota</taxon>
        <taxon>Neoptera</taxon>
        <taxon>Endopterygota</taxon>
        <taxon>Diptera</taxon>
        <taxon>Nematocera</taxon>
        <taxon>Psychodoidea</taxon>
        <taxon>Psychodidae</taxon>
        <taxon>Phlebotomus</taxon>
        <taxon>Larroussius</taxon>
    </lineage>
</organism>
<name>A0A6B2E5V5_9DIPT</name>
<feature type="domain" description="Neutral/alkaline non-lysosomal ceramidase N-terminal" evidence="9">
    <location>
        <begin position="29"/>
        <end position="536"/>
    </location>
</feature>
<dbReference type="GO" id="GO:0046872">
    <property type="term" value="F:metal ion binding"/>
    <property type="evidence" value="ECO:0007669"/>
    <property type="project" value="UniProtKB-KW"/>
</dbReference>
<feature type="binding site" evidence="6">
    <location>
        <position position="228"/>
    </location>
    <ligand>
        <name>Zn(2+)</name>
        <dbReference type="ChEBI" id="CHEBI:29105"/>
    </ligand>
</feature>
<keyword evidence="6" id="KW-0862">Zinc</keyword>
<evidence type="ECO:0000259" key="9">
    <source>
        <dbReference type="Pfam" id="PF04734"/>
    </source>
</evidence>
<evidence type="ECO:0000256" key="1">
    <source>
        <dbReference type="ARBA" id="ARBA00009835"/>
    </source>
</evidence>
<evidence type="ECO:0000256" key="7">
    <source>
        <dbReference type="RuleBase" id="RU366019"/>
    </source>
</evidence>
<keyword evidence="8" id="KW-0732">Signal</keyword>
<dbReference type="InterPro" id="IPR031331">
    <property type="entry name" value="NEUT/ALK_ceramidase_C"/>
</dbReference>
<comment type="similarity">
    <text evidence="1 7">Belongs to the neutral ceramidase family.</text>
</comment>
<comment type="catalytic activity">
    <reaction evidence="7">
        <text>an N-acylsphing-4-enine + H2O = sphing-4-enine + a fatty acid</text>
        <dbReference type="Rhea" id="RHEA:20856"/>
        <dbReference type="ChEBI" id="CHEBI:15377"/>
        <dbReference type="ChEBI" id="CHEBI:28868"/>
        <dbReference type="ChEBI" id="CHEBI:52639"/>
        <dbReference type="ChEBI" id="CHEBI:57756"/>
        <dbReference type="EC" id="3.5.1.23"/>
    </reaction>
</comment>
<feature type="binding site" evidence="6">
    <location>
        <position position="508"/>
    </location>
    <ligand>
        <name>Zn(2+)</name>
        <dbReference type="ChEBI" id="CHEBI:29105"/>
    </ligand>
</feature>
<dbReference type="GO" id="GO:0046514">
    <property type="term" value="P:ceramide catabolic process"/>
    <property type="evidence" value="ECO:0007669"/>
    <property type="project" value="InterPro"/>
</dbReference>
<feature type="binding site" evidence="6">
    <location>
        <position position="469"/>
    </location>
    <ligand>
        <name>Zn(2+)</name>
        <dbReference type="ChEBI" id="CHEBI:29105"/>
    </ligand>
</feature>
<accession>A0A6B2E5V5</accession>
<feature type="signal peptide" evidence="8">
    <location>
        <begin position="1"/>
        <end position="19"/>
    </location>
</feature>
<keyword evidence="7" id="KW-0443">Lipid metabolism</keyword>
<keyword evidence="7" id="KW-0746">Sphingolipid metabolism</keyword>
<keyword evidence="6" id="KW-0479">Metal-binding</keyword>
<dbReference type="PANTHER" id="PTHR12670">
    <property type="entry name" value="CERAMIDASE"/>
    <property type="match status" value="1"/>
</dbReference>
<proteinExistence type="inferred from homology"/>
<evidence type="ECO:0000259" key="10">
    <source>
        <dbReference type="Pfam" id="PF17048"/>
    </source>
</evidence>
<evidence type="ECO:0000256" key="3">
    <source>
        <dbReference type="ARBA" id="ARBA00019235"/>
    </source>
</evidence>
<dbReference type="AlphaFoldDB" id="A0A6B2E5V5"/>
<dbReference type="Pfam" id="PF17048">
    <property type="entry name" value="Ceramidse_alk_C"/>
    <property type="match status" value="1"/>
</dbReference>
<evidence type="ECO:0000256" key="5">
    <source>
        <dbReference type="PIRSR" id="PIRSR606823-1"/>
    </source>
</evidence>
<comment type="cofactor">
    <cofactor evidence="6">
        <name>Zn(2+)</name>
        <dbReference type="ChEBI" id="CHEBI:29105"/>
    </cofactor>
    <text evidence="6">Binds 1 zinc ion per subunit.</text>
</comment>
<keyword evidence="4 7" id="KW-0378">Hydrolase</keyword>
<dbReference type="EMBL" id="GIFK01000876">
    <property type="protein sequence ID" value="NBJ58579.1"/>
    <property type="molecule type" value="Transcribed_RNA"/>
</dbReference>
<evidence type="ECO:0000256" key="4">
    <source>
        <dbReference type="ARBA" id="ARBA00022801"/>
    </source>
</evidence>
<dbReference type="InterPro" id="IPR031329">
    <property type="entry name" value="NEUT/ALK_ceramidase_N"/>
</dbReference>
<dbReference type="EC" id="3.5.1.23" evidence="2 7"/>
<dbReference type="GO" id="GO:0042759">
    <property type="term" value="P:long-chain fatty acid biosynthetic process"/>
    <property type="evidence" value="ECO:0007669"/>
    <property type="project" value="TreeGrafter"/>
</dbReference>
<dbReference type="GO" id="GO:0017040">
    <property type="term" value="F:N-acylsphingosine amidohydrolase activity"/>
    <property type="evidence" value="ECO:0007669"/>
    <property type="project" value="UniProtKB-UniRule"/>
</dbReference>
<sequence length="706" mass="78369">MEYSLRWLIVLLCVHQCVALAYNNVVSGYQIGVGRADCTGPPVEIAFMGYAQLSQKGEGIHLRQFSRAFIVDDGQRRVVFVSVDAGMIGNAVKRAALQQLTKEFGNTYNRNNVLISGTHTHSSPGGFLTHLLYDLPCLGFIKETFNALVIGIAKSISRAHKSMTEGRLFISEREILNVNINRSPSAYLNNPEEERNQYKYDVDKTLTQIRFVTSSGKLMGAINWYPVHPTSMNNTNKLVSSDNMGYAAVLLEQEYNPGSVIGQGDFVGAFAAANLGDVSPNIMGPKCQFTGESCDVLTSSCPANAGQCFASGPGGNIFESTKIIGKRIYEGASRLLKERSGQEIFGEVNYIHQFVNMTQVKLKYFNPKTKAVEEVQGCFPAMGYSFAAGTTDGPGAFDFHQGTTTDNPLWNVVRDLLAEPTKGDVECHHPKPILLATGRAKFPYDWQPKVVATQLFQIGDIILVAAPGEFTTMSGRRLRKAVRNAALQAHEKDVKVIICGLSNMYTSYVATPDEYKSQRYEGASTLFGPHTLTIYLDQFSKLLQAMLSEEEVDPGPEPPHLEDKNLLTLQTGVLYDGHPYGHDFGTLKVQPRAHYVPGETVRVVFIAANPRNNLLHEDTFLRVEKRDEARSEWVTVATDANWETLFRWTRVSMILGFSDVEILWEIPRDATAGMYRISHSGFYQYIFGGKFPYNGTSRVFVVDQKG</sequence>
<evidence type="ECO:0000256" key="6">
    <source>
        <dbReference type="PIRSR" id="PIRSR606823-2"/>
    </source>
</evidence>
<evidence type="ECO:0000256" key="2">
    <source>
        <dbReference type="ARBA" id="ARBA00011891"/>
    </source>
</evidence>
<reference evidence="11" key="1">
    <citation type="submission" date="2019-10" db="EMBL/GenBank/DDBJ databases">
        <title>Short sand fly seasons in Tbilisi, Georgia, hinder development of host immunity to saliva of the visceral leishmaniasis vector Phlebotomus kandelakii.</title>
        <authorList>
            <person name="Oliveira F."/>
            <person name="Giorgobiani E."/>
            <person name="Guimaraes-Costa A.B."/>
            <person name="Abdeladhim M."/>
            <person name="Oristian J."/>
            <person name="Tskhvaradze L."/>
            <person name="Tsertsvadze N."/>
            <person name="Zakalashvili M."/>
            <person name="Valenzuela J.G."/>
            <person name="Kamhawi S."/>
        </authorList>
    </citation>
    <scope>NUCLEOTIDE SEQUENCE</scope>
    <source>
        <strain evidence="11">Wild-capture in Tbilisi</strain>
        <tissue evidence="11">Salivary glands</tissue>
    </source>
</reference>
<dbReference type="Pfam" id="PF04734">
    <property type="entry name" value="Ceramidase_alk"/>
    <property type="match status" value="1"/>
</dbReference>
<feature type="chain" id="PRO_5025476134" description="Neutral ceramidase" evidence="8">
    <location>
        <begin position="20"/>
        <end position="706"/>
    </location>
</feature>
<dbReference type="Gene3D" id="2.60.40.2300">
    <property type="entry name" value="Neutral/alkaline non-lysosomal ceramidase, C-terminal domain"/>
    <property type="match status" value="1"/>
</dbReference>
<dbReference type="GO" id="GO:0016020">
    <property type="term" value="C:membrane"/>
    <property type="evidence" value="ECO:0007669"/>
    <property type="project" value="GOC"/>
</dbReference>